<organism evidence="3 4">
    <name type="scientific">Mucor lusitanicus CBS 277.49</name>
    <dbReference type="NCBI Taxonomy" id="747725"/>
    <lineage>
        <taxon>Eukaryota</taxon>
        <taxon>Fungi</taxon>
        <taxon>Fungi incertae sedis</taxon>
        <taxon>Mucoromycota</taxon>
        <taxon>Mucoromycotina</taxon>
        <taxon>Mucoromycetes</taxon>
        <taxon>Mucorales</taxon>
        <taxon>Mucorineae</taxon>
        <taxon>Mucoraceae</taxon>
        <taxon>Mucor</taxon>
    </lineage>
</organism>
<dbReference type="OrthoDB" id="2235724at2759"/>
<dbReference type="VEuPathDB" id="FungiDB:MUCCIDRAFT_79369"/>
<feature type="compositionally biased region" description="Basic residues" evidence="1">
    <location>
        <begin position="146"/>
        <end position="157"/>
    </location>
</feature>
<sequence>MHFRAVSICAAITCVLYSTLVSAVPMQSDVGIENVASSMSLEVASSSSLSYLPQEPSRLALPHVIKPSNLTQPHHSTDANGLSQFTIDWFDVLLGTHEEVELASKSQTLLKSTLEKRDGNYEEDEDEEDEDEENEGDQEENDSWYSKKKHRKHKHPPLWKPQVNNTECPDRPTVHDRVPTYGPDYWDPDYVYTFADKYRGMVDFFVLSQDKIAVMPLEYVPSFRQKAISNFDNLSDDQLAIVDQTMTAFLNVYLESQAILQSTYEQIIDQFESYMKTYSSSIRQISLTALSQMRTQVIQNGTVGFDHIQFRGFEESVDTEIHNTRLPETQEADHALILYMRYIENNSDRLTGLQLDRLQFISNSLKMTIPKSVTPEQRTELKAIIDDLLKPYFESATPSIAWDSQEPQETNKFRSRIFSRDPELETMSSHMLVDTYSNAVKQRGAIKGAKTIPELMAVRRQIIVQASKQYDDIETRSIMGNMANSYIASINPQLEAKYTVAFTASDYFYDHGQEFASLSEQDQAKVIESILNYLPIDVVASDRKQVKEYIQSEALKAKQRYRK</sequence>
<feature type="chain" id="PRO_5007898919" evidence="2">
    <location>
        <begin position="24"/>
        <end position="563"/>
    </location>
</feature>
<feature type="region of interest" description="Disordered" evidence="1">
    <location>
        <begin position="114"/>
        <end position="172"/>
    </location>
</feature>
<dbReference type="EMBL" id="AMYB01000003">
    <property type="protein sequence ID" value="OAD04253.1"/>
    <property type="molecule type" value="Genomic_DNA"/>
</dbReference>
<evidence type="ECO:0000313" key="3">
    <source>
        <dbReference type="EMBL" id="OAD04253.1"/>
    </source>
</evidence>
<dbReference type="Proteomes" id="UP000077051">
    <property type="component" value="Unassembled WGS sequence"/>
</dbReference>
<dbReference type="AlphaFoldDB" id="A0A168M1J3"/>
<accession>A0A168M1J3</accession>
<proteinExistence type="predicted"/>
<feature type="compositionally biased region" description="Acidic residues" evidence="1">
    <location>
        <begin position="121"/>
        <end position="142"/>
    </location>
</feature>
<evidence type="ECO:0000256" key="2">
    <source>
        <dbReference type="SAM" id="SignalP"/>
    </source>
</evidence>
<keyword evidence="2" id="KW-0732">Signal</keyword>
<evidence type="ECO:0000313" key="4">
    <source>
        <dbReference type="Proteomes" id="UP000077051"/>
    </source>
</evidence>
<name>A0A168M1J3_MUCCL</name>
<feature type="signal peptide" evidence="2">
    <location>
        <begin position="1"/>
        <end position="23"/>
    </location>
</feature>
<comment type="caution">
    <text evidence="3">The sequence shown here is derived from an EMBL/GenBank/DDBJ whole genome shotgun (WGS) entry which is preliminary data.</text>
</comment>
<reference evidence="3 4" key="1">
    <citation type="submission" date="2015-06" db="EMBL/GenBank/DDBJ databases">
        <title>Expansion of signal transduction pathways in fungi by whole-genome duplication.</title>
        <authorList>
            <consortium name="DOE Joint Genome Institute"/>
            <person name="Corrochano L.M."/>
            <person name="Kuo A."/>
            <person name="Marcet-Houben M."/>
            <person name="Polaino S."/>
            <person name="Salamov A."/>
            <person name="Villalobos J.M."/>
            <person name="Alvarez M.I."/>
            <person name="Avalos J."/>
            <person name="Benito E.P."/>
            <person name="Benoit I."/>
            <person name="Burger G."/>
            <person name="Camino L.P."/>
            <person name="Canovas D."/>
            <person name="Cerda-Olmedo E."/>
            <person name="Cheng J.-F."/>
            <person name="Dominguez A."/>
            <person name="Elias M."/>
            <person name="Eslava A.P."/>
            <person name="Glaser F."/>
            <person name="Grimwood J."/>
            <person name="Gutierrez G."/>
            <person name="Heitman J."/>
            <person name="Henrissat B."/>
            <person name="Iturriaga E.A."/>
            <person name="Lang B.F."/>
            <person name="Lavin J.L."/>
            <person name="Lee S."/>
            <person name="Li W."/>
            <person name="Lindquist E."/>
            <person name="Lopez-Garcia S."/>
            <person name="Luque E.M."/>
            <person name="Marcos A.T."/>
            <person name="Martin J."/>
            <person name="Mccluskey K."/>
            <person name="Medina H.R."/>
            <person name="Miralles-Duran A."/>
            <person name="Miyazaki A."/>
            <person name="Munoz-Torres E."/>
            <person name="Oguiza J.A."/>
            <person name="Ohm R."/>
            <person name="Olmedo M."/>
            <person name="Orejas M."/>
            <person name="Ortiz-Castellanos L."/>
            <person name="Pisabarro A.G."/>
            <person name="Rodriguez-Romero J."/>
            <person name="Ruiz-Herrera J."/>
            <person name="Ruiz-Vazquez R."/>
            <person name="Sanz C."/>
            <person name="Schackwitz W."/>
            <person name="Schmutz J."/>
            <person name="Shahriari M."/>
            <person name="Shelest E."/>
            <person name="Silva-Franco F."/>
            <person name="Soanes D."/>
            <person name="Syed K."/>
            <person name="Tagua V.G."/>
            <person name="Talbot N.J."/>
            <person name="Thon M."/>
            <person name="De Vries R.P."/>
            <person name="Wiebenga A."/>
            <person name="Yadav J.S."/>
            <person name="Braun E.L."/>
            <person name="Baker S."/>
            <person name="Garre V."/>
            <person name="Horwitz B."/>
            <person name="Torres-Martinez S."/>
            <person name="Idnurm A."/>
            <person name="Herrera-Estrella A."/>
            <person name="Gabaldon T."/>
            <person name="Grigoriev I.V."/>
        </authorList>
    </citation>
    <scope>NUCLEOTIDE SEQUENCE [LARGE SCALE GENOMIC DNA]</scope>
    <source>
        <strain evidence="3 4">CBS 277.49</strain>
    </source>
</reference>
<keyword evidence="4" id="KW-1185">Reference proteome</keyword>
<protein>
    <submittedName>
        <fullName evidence="3">Uncharacterized protein</fullName>
    </submittedName>
</protein>
<gene>
    <name evidence="3" type="ORF">MUCCIDRAFT_79369</name>
</gene>
<evidence type="ECO:0000256" key="1">
    <source>
        <dbReference type="SAM" id="MobiDB-lite"/>
    </source>
</evidence>